<organism evidence="7 8">
    <name type="scientific">Trichonephila inaurata madagascariensis</name>
    <dbReference type="NCBI Taxonomy" id="2747483"/>
    <lineage>
        <taxon>Eukaryota</taxon>
        <taxon>Metazoa</taxon>
        <taxon>Ecdysozoa</taxon>
        <taxon>Arthropoda</taxon>
        <taxon>Chelicerata</taxon>
        <taxon>Arachnida</taxon>
        <taxon>Araneae</taxon>
        <taxon>Araneomorphae</taxon>
        <taxon>Entelegynae</taxon>
        <taxon>Araneoidea</taxon>
        <taxon>Nephilidae</taxon>
        <taxon>Trichonephila</taxon>
        <taxon>Trichonephila inaurata</taxon>
    </lineage>
</organism>
<dbReference type="SUPFAM" id="SSF111352">
    <property type="entry name" value="Ammonium transporter"/>
    <property type="match status" value="1"/>
</dbReference>
<dbReference type="PANTHER" id="PTHR11730">
    <property type="entry name" value="AMMONIUM TRANSPORTER"/>
    <property type="match status" value="1"/>
</dbReference>
<dbReference type="EMBL" id="BMAV01026088">
    <property type="protein sequence ID" value="GFS47233.1"/>
    <property type="molecule type" value="Genomic_DNA"/>
</dbReference>
<comment type="caution">
    <text evidence="7">The sequence shown here is derived from an EMBL/GenBank/DDBJ whole genome shotgun (WGS) entry which is preliminary data.</text>
</comment>
<dbReference type="InterPro" id="IPR024041">
    <property type="entry name" value="NH4_transpt_AmtB-like_dom"/>
</dbReference>
<dbReference type="GO" id="GO:0097272">
    <property type="term" value="P:ammonium homeostasis"/>
    <property type="evidence" value="ECO:0007669"/>
    <property type="project" value="TreeGrafter"/>
</dbReference>
<evidence type="ECO:0000256" key="1">
    <source>
        <dbReference type="ARBA" id="ARBA00004141"/>
    </source>
</evidence>
<name>A0A8X6MCX2_9ARAC</name>
<dbReference type="PANTHER" id="PTHR11730:SF58">
    <property type="entry name" value="AMMONIUM TRANSPORTER"/>
    <property type="match status" value="1"/>
</dbReference>
<evidence type="ECO:0000256" key="3">
    <source>
        <dbReference type="ARBA" id="ARBA00022989"/>
    </source>
</evidence>
<evidence type="ECO:0000313" key="8">
    <source>
        <dbReference type="Proteomes" id="UP000886998"/>
    </source>
</evidence>
<evidence type="ECO:0000313" key="7">
    <source>
        <dbReference type="EMBL" id="GFS47233.1"/>
    </source>
</evidence>
<comment type="subcellular location">
    <subcellularLocation>
        <location evidence="1">Membrane</location>
        <topology evidence="1">Multi-pass membrane protein</topology>
    </subcellularLocation>
</comment>
<proteinExistence type="predicted"/>
<feature type="transmembrane region" description="Helical" evidence="5">
    <location>
        <begin position="175"/>
        <end position="195"/>
    </location>
</feature>
<dbReference type="GO" id="GO:0008519">
    <property type="term" value="F:ammonium channel activity"/>
    <property type="evidence" value="ECO:0007669"/>
    <property type="project" value="InterPro"/>
</dbReference>
<evidence type="ECO:0000256" key="2">
    <source>
        <dbReference type="ARBA" id="ARBA00022692"/>
    </source>
</evidence>
<dbReference type="Proteomes" id="UP000886998">
    <property type="component" value="Unassembled WGS sequence"/>
</dbReference>
<evidence type="ECO:0000256" key="5">
    <source>
        <dbReference type="SAM" id="Phobius"/>
    </source>
</evidence>
<feature type="transmembrane region" description="Helical" evidence="5">
    <location>
        <begin position="30"/>
        <end position="50"/>
    </location>
</feature>
<keyword evidence="3 5" id="KW-1133">Transmembrane helix</keyword>
<dbReference type="Pfam" id="PF00909">
    <property type="entry name" value="Ammonium_transp"/>
    <property type="match status" value="2"/>
</dbReference>
<reference evidence="7" key="1">
    <citation type="submission" date="2020-08" db="EMBL/GenBank/DDBJ databases">
        <title>Multicomponent nature underlies the extraordinary mechanical properties of spider dragline silk.</title>
        <authorList>
            <person name="Kono N."/>
            <person name="Nakamura H."/>
            <person name="Mori M."/>
            <person name="Yoshida Y."/>
            <person name="Ohtoshi R."/>
            <person name="Malay A.D."/>
            <person name="Moran D.A.P."/>
            <person name="Tomita M."/>
            <person name="Numata K."/>
            <person name="Arakawa K."/>
        </authorList>
    </citation>
    <scope>NUCLEOTIDE SEQUENCE</scope>
</reference>
<feature type="transmembrane region" description="Helical" evidence="5">
    <location>
        <begin position="71"/>
        <end position="88"/>
    </location>
</feature>
<feature type="transmembrane region" description="Helical" evidence="5">
    <location>
        <begin position="94"/>
        <end position="114"/>
    </location>
</feature>
<dbReference type="GO" id="GO:0005886">
    <property type="term" value="C:plasma membrane"/>
    <property type="evidence" value="ECO:0007669"/>
    <property type="project" value="TreeGrafter"/>
</dbReference>
<dbReference type="InterPro" id="IPR029020">
    <property type="entry name" value="Ammonium/urea_transptr"/>
</dbReference>
<feature type="domain" description="Ammonium transporter AmtB-like" evidence="6">
    <location>
        <begin position="31"/>
        <end position="119"/>
    </location>
</feature>
<keyword evidence="8" id="KW-1185">Reference proteome</keyword>
<evidence type="ECO:0000259" key="6">
    <source>
        <dbReference type="Pfam" id="PF00909"/>
    </source>
</evidence>
<feature type="transmembrane region" description="Helical" evidence="5">
    <location>
        <begin position="215"/>
        <end position="235"/>
    </location>
</feature>
<keyword evidence="4 5" id="KW-0472">Membrane</keyword>
<dbReference type="Gene3D" id="1.10.3430.10">
    <property type="entry name" value="Ammonium transporter AmtB like domains"/>
    <property type="match status" value="2"/>
</dbReference>
<protein>
    <submittedName>
        <fullName evidence="7">Putative ammonium transporter 3</fullName>
    </submittedName>
</protein>
<gene>
    <name evidence="7" type="primary">amt-3</name>
    <name evidence="7" type="ORF">TNIN_166951</name>
</gene>
<dbReference type="AlphaFoldDB" id="A0A8X6MCX2"/>
<evidence type="ECO:0000256" key="4">
    <source>
        <dbReference type="ARBA" id="ARBA00023136"/>
    </source>
</evidence>
<accession>A0A8X6MCX2</accession>
<dbReference type="OrthoDB" id="6423016at2759"/>
<keyword evidence="2 5" id="KW-0812">Transmembrane</keyword>
<feature type="domain" description="Ammonium transporter AmtB-like" evidence="6">
    <location>
        <begin position="158"/>
        <end position="237"/>
    </location>
</feature>
<sequence>MICPSVHGHAIVNGTVYTEEEIARGDANDVVFILTSSFLIFTMQSGYALLESGIVSRKNEVNILVKNATNVLVGGFSYWAFGFGLSFGKTYSNLFIAVGSFFITANIDEMGVIYSKFVFEHPSWLDVERQWVLGYPGSSGRRWFGNRPFGRRVLWSGAAALLGPRTGRYDKGTQLLPLGNPTNALLGLFMLWWGWLGFSAGSTTGIVDDKWKYSSRASVTTILASSGGGLIGMLFRVMRVASRHFGPRSSDENTRFVPPTSPQRDDFRCIIKCSCVLKYHF</sequence>